<organism evidence="2 3">
    <name type="scientific">Dibothriocephalus latus</name>
    <name type="common">Fish tapeworm</name>
    <name type="synonym">Diphyllobothrium latum</name>
    <dbReference type="NCBI Taxonomy" id="60516"/>
    <lineage>
        <taxon>Eukaryota</taxon>
        <taxon>Metazoa</taxon>
        <taxon>Spiralia</taxon>
        <taxon>Lophotrochozoa</taxon>
        <taxon>Platyhelminthes</taxon>
        <taxon>Cestoda</taxon>
        <taxon>Eucestoda</taxon>
        <taxon>Diphyllobothriidea</taxon>
        <taxon>Diphyllobothriidae</taxon>
        <taxon>Dibothriocephalus</taxon>
    </lineage>
</organism>
<evidence type="ECO:0000256" key="1">
    <source>
        <dbReference type="SAM" id="MobiDB-lite"/>
    </source>
</evidence>
<keyword evidence="3" id="KW-1185">Reference proteome</keyword>
<gene>
    <name evidence="2" type="ORF">DILT_LOCUS4522</name>
</gene>
<accession>A0A3P7LR31</accession>
<evidence type="ECO:0000313" key="3">
    <source>
        <dbReference type="Proteomes" id="UP000281553"/>
    </source>
</evidence>
<dbReference type="Proteomes" id="UP000281553">
    <property type="component" value="Unassembled WGS sequence"/>
</dbReference>
<protein>
    <submittedName>
        <fullName evidence="2">Uncharacterized protein</fullName>
    </submittedName>
</protein>
<reference evidence="2 3" key="1">
    <citation type="submission" date="2018-11" db="EMBL/GenBank/DDBJ databases">
        <authorList>
            <consortium name="Pathogen Informatics"/>
        </authorList>
    </citation>
    <scope>NUCLEOTIDE SEQUENCE [LARGE SCALE GENOMIC DNA]</scope>
</reference>
<name>A0A3P7LR31_DIBLA</name>
<sequence length="80" mass="8844">MSCPDTHACCLVKDARHGAKAKNRNGKYARPNYTGDDESVDPTNHECYPRVLVAGLQKHSVCRSIIFSDDVLFCEAESSN</sequence>
<dbReference type="EMBL" id="UYRU01045620">
    <property type="protein sequence ID" value="VDN08691.1"/>
    <property type="molecule type" value="Genomic_DNA"/>
</dbReference>
<proteinExistence type="predicted"/>
<evidence type="ECO:0000313" key="2">
    <source>
        <dbReference type="EMBL" id="VDN08691.1"/>
    </source>
</evidence>
<feature type="region of interest" description="Disordered" evidence="1">
    <location>
        <begin position="21"/>
        <end position="41"/>
    </location>
</feature>
<dbReference type="AlphaFoldDB" id="A0A3P7LR31"/>